<keyword evidence="2" id="KW-1185">Reference proteome</keyword>
<comment type="caution">
    <text evidence="1">The sequence shown here is derived from an EMBL/GenBank/DDBJ whole genome shotgun (WGS) entry which is preliminary data.</text>
</comment>
<dbReference type="GeneID" id="19174134"/>
<dbReference type="Proteomes" id="UP000019478">
    <property type="component" value="Unassembled WGS sequence"/>
</dbReference>
<reference evidence="1 2" key="1">
    <citation type="submission" date="2013-03" db="EMBL/GenBank/DDBJ databases">
        <title>The Genome Sequence of Capronia epimyces CBS 606.96.</title>
        <authorList>
            <consortium name="The Broad Institute Genomics Platform"/>
            <person name="Cuomo C."/>
            <person name="de Hoog S."/>
            <person name="Gorbushina A."/>
            <person name="Walker B."/>
            <person name="Young S.K."/>
            <person name="Zeng Q."/>
            <person name="Gargeya S."/>
            <person name="Fitzgerald M."/>
            <person name="Haas B."/>
            <person name="Abouelleil A."/>
            <person name="Allen A.W."/>
            <person name="Alvarado L."/>
            <person name="Arachchi H.M."/>
            <person name="Berlin A.M."/>
            <person name="Chapman S.B."/>
            <person name="Gainer-Dewar J."/>
            <person name="Goldberg J."/>
            <person name="Griggs A."/>
            <person name="Gujja S."/>
            <person name="Hansen M."/>
            <person name="Howarth C."/>
            <person name="Imamovic A."/>
            <person name="Ireland A."/>
            <person name="Larimer J."/>
            <person name="McCowan C."/>
            <person name="Murphy C."/>
            <person name="Pearson M."/>
            <person name="Poon T.W."/>
            <person name="Priest M."/>
            <person name="Roberts A."/>
            <person name="Saif S."/>
            <person name="Shea T."/>
            <person name="Sisk P."/>
            <person name="Sykes S."/>
            <person name="Wortman J."/>
            <person name="Nusbaum C."/>
            <person name="Birren B."/>
        </authorList>
    </citation>
    <scope>NUCLEOTIDE SEQUENCE [LARGE SCALE GENOMIC DNA]</scope>
    <source>
        <strain evidence="1 2">CBS 606.96</strain>
    </source>
</reference>
<dbReference type="EMBL" id="AMGY01000011">
    <property type="protein sequence ID" value="EXJ76896.1"/>
    <property type="molecule type" value="Genomic_DNA"/>
</dbReference>
<dbReference type="OrthoDB" id="4118642at2759"/>
<name>W9XIX7_9EURO</name>
<dbReference type="AlphaFoldDB" id="W9XIX7"/>
<accession>W9XIX7</accession>
<organism evidence="1 2">
    <name type="scientific">Capronia epimyces CBS 606.96</name>
    <dbReference type="NCBI Taxonomy" id="1182542"/>
    <lineage>
        <taxon>Eukaryota</taxon>
        <taxon>Fungi</taxon>
        <taxon>Dikarya</taxon>
        <taxon>Ascomycota</taxon>
        <taxon>Pezizomycotina</taxon>
        <taxon>Eurotiomycetes</taxon>
        <taxon>Chaetothyriomycetidae</taxon>
        <taxon>Chaetothyriales</taxon>
        <taxon>Herpotrichiellaceae</taxon>
        <taxon>Capronia</taxon>
    </lineage>
</organism>
<evidence type="ECO:0000313" key="2">
    <source>
        <dbReference type="Proteomes" id="UP000019478"/>
    </source>
</evidence>
<dbReference type="RefSeq" id="XP_007738334.1">
    <property type="nucleotide sequence ID" value="XM_007740144.1"/>
</dbReference>
<gene>
    <name evidence="1" type="ORF">A1O3_10053</name>
</gene>
<dbReference type="STRING" id="1182542.W9XIX7"/>
<evidence type="ECO:0000313" key="1">
    <source>
        <dbReference type="EMBL" id="EXJ76896.1"/>
    </source>
</evidence>
<sequence length="106" mass="12660">MIHPPFWLTNDEWDEIREDEYDLLRLEFMDALKHEEEKLAVPTALLPANQPLSAIMQRAWDMGTIWFNLALETPLETNRIFYYHIQPRLAAAHGQDPKFREIMQCY</sequence>
<dbReference type="HOGENOM" id="CLU_025005_1_0_1"/>
<proteinExistence type="predicted"/>
<protein>
    <submittedName>
        <fullName evidence="1">Uncharacterized protein</fullName>
    </submittedName>
</protein>